<dbReference type="EMBL" id="FOWE01000003">
    <property type="protein sequence ID" value="SFO09131.1"/>
    <property type="molecule type" value="Genomic_DNA"/>
</dbReference>
<dbReference type="AlphaFoldDB" id="A0A1I5EDJ3"/>
<gene>
    <name evidence="2" type="ORF">SAMN05660359_01327</name>
</gene>
<accession>A0A1I5EDJ3</accession>
<evidence type="ECO:0000313" key="2">
    <source>
        <dbReference type="EMBL" id="SFO09131.1"/>
    </source>
</evidence>
<proteinExistence type="predicted"/>
<keyword evidence="3" id="KW-1185">Reference proteome</keyword>
<evidence type="ECO:0000313" key="3">
    <source>
        <dbReference type="Proteomes" id="UP000183642"/>
    </source>
</evidence>
<organism evidence="2 3">
    <name type="scientific">Geodermatophilus obscurus</name>
    <dbReference type="NCBI Taxonomy" id="1861"/>
    <lineage>
        <taxon>Bacteria</taxon>
        <taxon>Bacillati</taxon>
        <taxon>Actinomycetota</taxon>
        <taxon>Actinomycetes</taxon>
        <taxon>Geodermatophilales</taxon>
        <taxon>Geodermatophilaceae</taxon>
        <taxon>Geodermatophilus</taxon>
    </lineage>
</organism>
<evidence type="ECO:0000256" key="1">
    <source>
        <dbReference type="SAM" id="MobiDB-lite"/>
    </source>
</evidence>
<feature type="region of interest" description="Disordered" evidence="1">
    <location>
        <begin position="1"/>
        <end position="29"/>
    </location>
</feature>
<protein>
    <submittedName>
        <fullName evidence="2">Uncharacterized protein</fullName>
    </submittedName>
</protein>
<reference evidence="3" key="1">
    <citation type="submission" date="2016-10" db="EMBL/GenBank/DDBJ databases">
        <authorList>
            <person name="Varghese N."/>
            <person name="Submissions S."/>
        </authorList>
    </citation>
    <scope>NUCLEOTIDE SEQUENCE [LARGE SCALE GENOMIC DNA]</scope>
    <source>
        <strain evidence="3">DSM 43161</strain>
    </source>
</reference>
<dbReference type="RefSeq" id="WP_075012752.1">
    <property type="nucleotide sequence ID" value="NZ_FOWE01000003.1"/>
</dbReference>
<dbReference type="Proteomes" id="UP000183642">
    <property type="component" value="Unassembled WGS sequence"/>
</dbReference>
<dbReference type="OrthoDB" id="5186867at2"/>
<sequence length="207" mass="21272">MTTTTSPVRVPAPRTPDHDALPPRRPRRAVRALTDPALAARALRSGTRLAADALTGIALDDPCCAVRQRSLVRWTAGVLAEVRGHAGAGRAGGDTALDAALDTALALAERGLALFAREVSAGAPVLAPVLADLADLVEARLAAGPLSPAPRRTAGHALFALPWLLDACHPAERTAVLATASRSERLALRLGARRHAAARAAVLGCAG</sequence>
<name>A0A1I5EDJ3_9ACTN</name>